<evidence type="ECO:0000256" key="3">
    <source>
        <dbReference type="ARBA" id="ARBA00022692"/>
    </source>
</evidence>
<evidence type="ECO:0000256" key="6">
    <source>
        <dbReference type="SAM" id="Phobius"/>
    </source>
</evidence>
<sequence length="324" mass="34164">MHESAIPESSRNFRGTTLADWIACALGALAAFLVLGGGRRQRLVERRAAALSGGPATRSIVQAAVAAPLQSRLFGSLLDALAHAGRRLTPAGSRAALDSRLEMAGIHGAGGRRAVLAALALSWAIGIGAGWAAAIIRPALGLAVGGSVVAIGLLAPRFVLDALIRRRREAITLELPDCLDLLLASVEAGLGFDAAVLRVVSRPTRNRSPLLEELQIYLTDLRLGRVRQDALRDLADRTGVPDLGTVTSALVQADQLGVGITAALRAQALQIRTRRRQHAQAAALQAPVKMVFPLVFFVFPAMFIVTLGPAALRMIDTFTKVGPK</sequence>
<evidence type="ECO:0000256" key="4">
    <source>
        <dbReference type="ARBA" id="ARBA00022989"/>
    </source>
</evidence>
<keyword evidence="5 6" id="KW-0472">Membrane</keyword>
<feature type="transmembrane region" description="Helical" evidence="6">
    <location>
        <begin position="18"/>
        <end position="37"/>
    </location>
</feature>
<evidence type="ECO:0000259" key="7">
    <source>
        <dbReference type="Pfam" id="PF00482"/>
    </source>
</evidence>
<evidence type="ECO:0000313" key="9">
    <source>
        <dbReference type="Proteomes" id="UP000703893"/>
    </source>
</evidence>
<keyword evidence="2" id="KW-1003">Cell membrane</keyword>
<keyword evidence="3 6" id="KW-0812">Transmembrane</keyword>
<name>A0A937X1N5_9BACT</name>
<dbReference type="GO" id="GO:0005886">
    <property type="term" value="C:plasma membrane"/>
    <property type="evidence" value="ECO:0007669"/>
    <property type="project" value="UniProtKB-SubCell"/>
</dbReference>
<evidence type="ECO:0000256" key="2">
    <source>
        <dbReference type="ARBA" id="ARBA00022475"/>
    </source>
</evidence>
<evidence type="ECO:0000256" key="5">
    <source>
        <dbReference type="ARBA" id="ARBA00023136"/>
    </source>
</evidence>
<gene>
    <name evidence="8" type="ORF">FJZ00_00640</name>
</gene>
<comment type="caution">
    <text evidence="8">The sequence shown here is derived from an EMBL/GenBank/DDBJ whole genome shotgun (WGS) entry which is preliminary data.</text>
</comment>
<dbReference type="Proteomes" id="UP000703893">
    <property type="component" value="Unassembled WGS sequence"/>
</dbReference>
<feature type="transmembrane region" description="Helical" evidence="6">
    <location>
        <begin position="294"/>
        <end position="315"/>
    </location>
</feature>
<evidence type="ECO:0000313" key="8">
    <source>
        <dbReference type="EMBL" id="MBM3273628.1"/>
    </source>
</evidence>
<dbReference type="AlphaFoldDB" id="A0A937X1N5"/>
<protein>
    <submittedName>
        <fullName evidence="8">Type II secretion system F family protein</fullName>
    </submittedName>
</protein>
<proteinExistence type="predicted"/>
<feature type="transmembrane region" description="Helical" evidence="6">
    <location>
        <begin position="114"/>
        <end position="134"/>
    </location>
</feature>
<feature type="transmembrane region" description="Helical" evidence="6">
    <location>
        <begin position="140"/>
        <end position="160"/>
    </location>
</feature>
<dbReference type="InterPro" id="IPR018076">
    <property type="entry name" value="T2SS_GspF_dom"/>
</dbReference>
<keyword evidence="4 6" id="KW-1133">Transmembrane helix</keyword>
<dbReference type="Pfam" id="PF00482">
    <property type="entry name" value="T2SSF"/>
    <property type="match status" value="1"/>
</dbReference>
<comment type="subcellular location">
    <subcellularLocation>
        <location evidence="1">Cell membrane</location>
        <topology evidence="1">Multi-pass membrane protein</topology>
    </subcellularLocation>
</comment>
<reference evidence="8 9" key="1">
    <citation type="submission" date="2019-03" db="EMBL/GenBank/DDBJ databases">
        <title>Lake Tanganyika Metagenome-Assembled Genomes (MAGs).</title>
        <authorList>
            <person name="Tran P."/>
        </authorList>
    </citation>
    <scope>NUCLEOTIDE SEQUENCE [LARGE SCALE GENOMIC DNA]</scope>
    <source>
        <strain evidence="8">K_DeepCast_65m_m2_236</strain>
    </source>
</reference>
<evidence type="ECO:0000256" key="1">
    <source>
        <dbReference type="ARBA" id="ARBA00004651"/>
    </source>
</evidence>
<dbReference type="PANTHER" id="PTHR35007:SF2">
    <property type="entry name" value="PILUS ASSEMBLE PROTEIN"/>
    <property type="match status" value="1"/>
</dbReference>
<organism evidence="8 9">
    <name type="scientific">Candidatus Tanganyikabacteria bacterium</name>
    <dbReference type="NCBI Taxonomy" id="2961651"/>
    <lineage>
        <taxon>Bacteria</taxon>
        <taxon>Bacillati</taxon>
        <taxon>Candidatus Sericytochromatia</taxon>
        <taxon>Candidatus Tanganyikabacteria</taxon>
    </lineage>
</organism>
<feature type="domain" description="Type II secretion system protein GspF" evidence="7">
    <location>
        <begin position="179"/>
        <end position="307"/>
    </location>
</feature>
<dbReference type="EMBL" id="VGJX01000016">
    <property type="protein sequence ID" value="MBM3273628.1"/>
    <property type="molecule type" value="Genomic_DNA"/>
</dbReference>
<dbReference type="PANTHER" id="PTHR35007">
    <property type="entry name" value="INTEGRAL MEMBRANE PROTEIN-RELATED"/>
    <property type="match status" value="1"/>
</dbReference>
<accession>A0A937X1N5</accession>